<keyword evidence="3" id="KW-1185">Reference proteome</keyword>
<organism evidence="2 3">
    <name type="scientific">Eruca vesicaria subsp. sativa</name>
    <name type="common">Garden rocket</name>
    <name type="synonym">Eruca sativa</name>
    <dbReference type="NCBI Taxonomy" id="29727"/>
    <lineage>
        <taxon>Eukaryota</taxon>
        <taxon>Viridiplantae</taxon>
        <taxon>Streptophyta</taxon>
        <taxon>Embryophyta</taxon>
        <taxon>Tracheophyta</taxon>
        <taxon>Spermatophyta</taxon>
        <taxon>Magnoliopsida</taxon>
        <taxon>eudicotyledons</taxon>
        <taxon>Gunneridae</taxon>
        <taxon>Pentapetalae</taxon>
        <taxon>rosids</taxon>
        <taxon>malvids</taxon>
        <taxon>Brassicales</taxon>
        <taxon>Brassicaceae</taxon>
        <taxon>Brassiceae</taxon>
        <taxon>Eruca</taxon>
    </lineage>
</organism>
<gene>
    <name evidence="2" type="ORF">ERUC_LOCUS4308</name>
</gene>
<protein>
    <submittedName>
        <fullName evidence="2">Uncharacterized protein</fullName>
    </submittedName>
</protein>
<proteinExistence type="predicted"/>
<dbReference type="AlphaFoldDB" id="A0ABC8IZY0"/>
<dbReference type="EMBL" id="CAKOAT010064043">
    <property type="protein sequence ID" value="CAH8306181.1"/>
    <property type="molecule type" value="Genomic_DNA"/>
</dbReference>
<comment type="caution">
    <text evidence="2">The sequence shown here is derived from an EMBL/GenBank/DDBJ whole genome shotgun (WGS) entry which is preliminary data.</text>
</comment>
<reference evidence="2 3" key="1">
    <citation type="submission" date="2022-03" db="EMBL/GenBank/DDBJ databases">
        <authorList>
            <person name="Macdonald S."/>
            <person name="Ahmed S."/>
            <person name="Newling K."/>
        </authorList>
    </citation>
    <scope>NUCLEOTIDE SEQUENCE [LARGE SCALE GENOMIC DNA]</scope>
</reference>
<name>A0ABC8IZY0_ERUVS</name>
<sequence length="98" mass="10548">MPCQGGSVVVNACNLQDDTTTSYLNELICHSLGSSDSEDSSSLRAPPPPAPEVRNTSINRNEAEVAVSNSSVDAGTRTVAIIIDREKDRLDPDYDREL</sequence>
<dbReference type="Proteomes" id="UP001642260">
    <property type="component" value="Unassembled WGS sequence"/>
</dbReference>
<feature type="compositionally biased region" description="Low complexity" evidence="1">
    <location>
        <begin position="33"/>
        <end position="43"/>
    </location>
</feature>
<accession>A0ABC8IZY0</accession>
<evidence type="ECO:0000256" key="1">
    <source>
        <dbReference type="SAM" id="MobiDB-lite"/>
    </source>
</evidence>
<evidence type="ECO:0000313" key="3">
    <source>
        <dbReference type="Proteomes" id="UP001642260"/>
    </source>
</evidence>
<evidence type="ECO:0000313" key="2">
    <source>
        <dbReference type="EMBL" id="CAH8306181.1"/>
    </source>
</evidence>
<feature type="region of interest" description="Disordered" evidence="1">
    <location>
        <begin position="33"/>
        <end position="59"/>
    </location>
</feature>